<dbReference type="WBParaSite" id="ES5_v2.g22307.t1">
    <property type="protein sequence ID" value="ES5_v2.g22307.t1"/>
    <property type="gene ID" value="ES5_v2.g22307"/>
</dbReference>
<reference evidence="2" key="1">
    <citation type="submission" date="2022-11" db="UniProtKB">
        <authorList>
            <consortium name="WormBaseParasite"/>
        </authorList>
    </citation>
    <scope>IDENTIFICATION</scope>
</reference>
<evidence type="ECO:0000313" key="1">
    <source>
        <dbReference type="Proteomes" id="UP000887579"/>
    </source>
</evidence>
<proteinExistence type="predicted"/>
<organism evidence="1 2">
    <name type="scientific">Panagrolaimus sp. ES5</name>
    <dbReference type="NCBI Taxonomy" id="591445"/>
    <lineage>
        <taxon>Eukaryota</taxon>
        <taxon>Metazoa</taxon>
        <taxon>Ecdysozoa</taxon>
        <taxon>Nematoda</taxon>
        <taxon>Chromadorea</taxon>
        <taxon>Rhabditida</taxon>
        <taxon>Tylenchina</taxon>
        <taxon>Panagrolaimomorpha</taxon>
        <taxon>Panagrolaimoidea</taxon>
        <taxon>Panagrolaimidae</taxon>
        <taxon>Panagrolaimus</taxon>
    </lineage>
</organism>
<evidence type="ECO:0000313" key="2">
    <source>
        <dbReference type="WBParaSite" id="ES5_v2.g22307.t1"/>
    </source>
</evidence>
<name>A0AC34FYB3_9BILA</name>
<protein>
    <submittedName>
        <fullName evidence="2">Uncharacterized protein</fullName>
    </submittedName>
</protein>
<sequence>MVDRLQYQNQAYGSPQVVPPSQQQLQPQIIIPTTTPTSAGTAAATNLPQKQAVNNPGQFRQLQQVPRFVQRGTTIRYIQQQGPRIVAVQRATSTQYIRTNVVRQLPPGVVLVRSQYQNQIYEMPQQQQQYQGQSNARPQQRIFVNNTVQYRQIQHQGGQRYFAVQNQSYGSQILQQQQQTHAQVILPSTTAAANVQEQKHSINNTVQLQHIQQQSQRTVVQLVTPKEEIPDDLIKNEVMVPEPSDENITAAGGGDGAGSTQQSTDGFMTIS</sequence>
<dbReference type="Proteomes" id="UP000887579">
    <property type="component" value="Unplaced"/>
</dbReference>
<accession>A0AC34FYB3</accession>